<evidence type="ECO:0000313" key="2">
    <source>
        <dbReference type="Proteomes" id="UP001054945"/>
    </source>
</evidence>
<sequence length="91" mass="10390">MILDINHAISHVTPQRMTPINTWPKKVDKTLVPSTPSSIFFLHTPAAICMRGYFPVGKGLDGKRSLLLSLRIRHPHPLCTDFDLFLSRLRR</sequence>
<protein>
    <submittedName>
        <fullName evidence="1">Uncharacterized protein</fullName>
    </submittedName>
</protein>
<keyword evidence="2" id="KW-1185">Reference proteome</keyword>
<dbReference type="Proteomes" id="UP001054945">
    <property type="component" value="Unassembled WGS sequence"/>
</dbReference>
<gene>
    <name evidence="1" type="ORF">CEXT_97841</name>
</gene>
<dbReference type="AlphaFoldDB" id="A0AAV4XL17"/>
<reference evidence="1 2" key="1">
    <citation type="submission" date="2021-06" db="EMBL/GenBank/DDBJ databases">
        <title>Caerostris extrusa draft genome.</title>
        <authorList>
            <person name="Kono N."/>
            <person name="Arakawa K."/>
        </authorList>
    </citation>
    <scope>NUCLEOTIDE SEQUENCE [LARGE SCALE GENOMIC DNA]</scope>
</reference>
<name>A0AAV4XL17_CAEEX</name>
<accession>A0AAV4XL17</accession>
<organism evidence="1 2">
    <name type="scientific">Caerostris extrusa</name>
    <name type="common">Bark spider</name>
    <name type="synonym">Caerostris bankana</name>
    <dbReference type="NCBI Taxonomy" id="172846"/>
    <lineage>
        <taxon>Eukaryota</taxon>
        <taxon>Metazoa</taxon>
        <taxon>Ecdysozoa</taxon>
        <taxon>Arthropoda</taxon>
        <taxon>Chelicerata</taxon>
        <taxon>Arachnida</taxon>
        <taxon>Araneae</taxon>
        <taxon>Araneomorphae</taxon>
        <taxon>Entelegynae</taxon>
        <taxon>Araneoidea</taxon>
        <taxon>Araneidae</taxon>
        <taxon>Caerostris</taxon>
    </lineage>
</organism>
<comment type="caution">
    <text evidence="1">The sequence shown here is derived from an EMBL/GenBank/DDBJ whole genome shotgun (WGS) entry which is preliminary data.</text>
</comment>
<dbReference type="EMBL" id="BPLR01017903">
    <property type="protein sequence ID" value="GIY95379.1"/>
    <property type="molecule type" value="Genomic_DNA"/>
</dbReference>
<evidence type="ECO:0000313" key="1">
    <source>
        <dbReference type="EMBL" id="GIY95379.1"/>
    </source>
</evidence>
<proteinExistence type="predicted"/>